<evidence type="ECO:0000256" key="2">
    <source>
        <dbReference type="ARBA" id="ARBA00023136"/>
    </source>
</evidence>
<dbReference type="GO" id="GO:0098542">
    <property type="term" value="P:defense response to other organism"/>
    <property type="evidence" value="ECO:0007669"/>
    <property type="project" value="InterPro"/>
</dbReference>
<dbReference type="FunFam" id="3.30.70.100:FF:000047">
    <property type="entry name" value="Copper-transporting ATPase PAA1, chloroplastic"/>
    <property type="match status" value="1"/>
</dbReference>
<dbReference type="GO" id="GO:0005886">
    <property type="term" value="C:plasma membrane"/>
    <property type="evidence" value="ECO:0007669"/>
    <property type="project" value="TreeGrafter"/>
</dbReference>
<dbReference type="CDD" id="cd00371">
    <property type="entry name" value="HMA"/>
    <property type="match status" value="1"/>
</dbReference>
<reference evidence="5 6" key="1">
    <citation type="submission" date="2020-08" db="EMBL/GenBank/DDBJ databases">
        <title>Plant Genome Project.</title>
        <authorList>
            <person name="Zhang R.-G."/>
        </authorList>
    </citation>
    <scope>NUCLEOTIDE SEQUENCE [LARGE SCALE GENOMIC DNA]</scope>
    <source>
        <tissue evidence="5">Rhizome</tissue>
    </source>
</reference>
<gene>
    <name evidence="5" type="ORF">ZIOFF_028908</name>
</gene>
<feature type="transmembrane region" description="Helical" evidence="3">
    <location>
        <begin position="301"/>
        <end position="323"/>
    </location>
</feature>
<dbReference type="Proteomes" id="UP000734854">
    <property type="component" value="Unassembled WGS sequence"/>
</dbReference>
<dbReference type="InterPro" id="IPR044839">
    <property type="entry name" value="NDR1-like"/>
</dbReference>
<feature type="domain" description="HMA" evidence="4">
    <location>
        <begin position="103"/>
        <end position="175"/>
    </location>
</feature>
<evidence type="ECO:0000259" key="4">
    <source>
        <dbReference type="PROSITE" id="PS50846"/>
    </source>
</evidence>
<dbReference type="PANTHER" id="PTHR31234">
    <property type="entry name" value="LATE EMBRYOGENESIS ABUNDANT (LEA) HYDROXYPROLINE-RICH GLYCOPROTEIN FAMILY"/>
    <property type="match status" value="1"/>
</dbReference>
<dbReference type="AlphaFoldDB" id="A0A8J5GSU5"/>
<dbReference type="SUPFAM" id="SSF55008">
    <property type="entry name" value="HMA, heavy metal-associated domain"/>
    <property type="match status" value="1"/>
</dbReference>
<dbReference type="InterPro" id="IPR036163">
    <property type="entry name" value="HMA_dom_sf"/>
</dbReference>
<organism evidence="5 6">
    <name type="scientific">Zingiber officinale</name>
    <name type="common">Ginger</name>
    <name type="synonym">Amomum zingiber</name>
    <dbReference type="NCBI Taxonomy" id="94328"/>
    <lineage>
        <taxon>Eukaryota</taxon>
        <taxon>Viridiplantae</taxon>
        <taxon>Streptophyta</taxon>
        <taxon>Embryophyta</taxon>
        <taxon>Tracheophyta</taxon>
        <taxon>Spermatophyta</taxon>
        <taxon>Magnoliopsida</taxon>
        <taxon>Liliopsida</taxon>
        <taxon>Zingiberales</taxon>
        <taxon>Zingiberaceae</taxon>
        <taxon>Zingiber</taxon>
    </lineage>
</organism>
<accession>A0A8J5GSU5</accession>
<sequence>MATASALSSLLPKLPSSFQSFGFLLRFPVCSSSHIARCFLSSHGRDRYLTATSLGLLPANGIYLSAYPSDTPRCRLASVFASGETEAKPVAGDSEDSTAFGSDAIVLHVGGMSCGGCAASVKRILESLVYSAIVNLEKETAFVWAVPEVKVSEDWQQDLGQQLAKHLTTCGFESNIQAVLLPVCGNFLPASLSPPWRNALPSPSSFLAHSPPPFPSPCRSGSLRPPPMAEQAAPLEPCRPLPPPPCADPSLGHETYVVQVPKDQIYRVPPPENAALAEHYRNQIKLRRQNRCPCFHVLKRLLLPVFLPLLLLTVAAIIFFACVRPTAPTFSVESLTVKKTSKSTTEYDFSVRVLNPSNRVGLSYAAGGHAVASHHGGGEFATGSTLGFFQPQGNTTDLKLVLRSGKILKATSKALWIKLTAKFSVNTKIGVLQLWRMSLDVSCDMKVTGIDKKARISSQDCNSKLHS</sequence>
<evidence type="ECO:0000256" key="3">
    <source>
        <dbReference type="SAM" id="Phobius"/>
    </source>
</evidence>
<keyword evidence="2 3" id="KW-0472">Membrane</keyword>
<evidence type="ECO:0000313" key="6">
    <source>
        <dbReference type="Proteomes" id="UP000734854"/>
    </source>
</evidence>
<name>A0A8J5GSU5_ZINOF</name>
<keyword evidence="6" id="KW-1185">Reference proteome</keyword>
<comment type="caution">
    <text evidence="5">The sequence shown here is derived from an EMBL/GenBank/DDBJ whole genome shotgun (WGS) entry which is preliminary data.</text>
</comment>
<dbReference type="PROSITE" id="PS50846">
    <property type="entry name" value="HMA_2"/>
    <property type="match status" value="1"/>
</dbReference>
<dbReference type="InterPro" id="IPR006121">
    <property type="entry name" value="HMA_dom"/>
</dbReference>
<keyword evidence="3" id="KW-1133">Transmembrane helix</keyword>
<protein>
    <recommendedName>
        <fullName evidence="4">HMA domain-containing protein</fullName>
    </recommendedName>
</protein>
<dbReference type="EMBL" id="JACMSC010000008">
    <property type="protein sequence ID" value="KAG6510863.1"/>
    <property type="molecule type" value="Genomic_DNA"/>
</dbReference>
<dbReference type="GO" id="GO:0046872">
    <property type="term" value="F:metal ion binding"/>
    <property type="evidence" value="ECO:0007669"/>
    <property type="project" value="InterPro"/>
</dbReference>
<comment type="subcellular location">
    <subcellularLocation>
        <location evidence="1">Membrane</location>
    </subcellularLocation>
</comment>
<keyword evidence="3" id="KW-0812">Transmembrane</keyword>
<proteinExistence type="predicted"/>
<evidence type="ECO:0000256" key="1">
    <source>
        <dbReference type="ARBA" id="ARBA00004370"/>
    </source>
</evidence>
<evidence type="ECO:0000313" key="5">
    <source>
        <dbReference type="EMBL" id="KAG6510863.1"/>
    </source>
</evidence>
<dbReference type="PANTHER" id="PTHR31234:SF68">
    <property type="entry name" value="EXPRESSED PROTEIN"/>
    <property type="match status" value="1"/>
</dbReference>
<dbReference type="Gene3D" id="3.30.70.100">
    <property type="match status" value="1"/>
</dbReference>